<proteinExistence type="predicted"/>
<keyword evidence="1" id="KW-1133">Transmembrane helix</keyword>
<reference evidence="2 3" key="1">
    <citation type="journal article" date="2019" name="Microbiol. Resour. Announc.">
        <title>Complete Genome Sequence of Halomonas sulfidaeris Strain Esulfide1 Isolated from a Metal Sulfide Rock at a Depth of 2,200 Meters, Obtained Using Nanopore Sequencing.</title>
        <authorList>
            <person name="Saito M."/>
            <person name="Nishigata A."/>
            <person name="Galipon J."/>
            <person name="Arakawa K."/>
        </authorList>
    </citation>
    <scope>NUCLEOTIDE SEQUENCE [LARGE SCALE GENOMIC DNA]</scope>
    <source>
        <strain evidence="2 3">ATCC BAA-803</strain>
    </source>
</reference>
<evidence type="ECO:0000313" key="2">
    <source>
        <dbReference type="EMBL" id="BBI59539.1"/>
    </source>
</evidence>
<organism evidence="2 3">
    <name type="scientific">Vreelandella sulfidaeris</name>
    <dbReference type="NCBI Taxonomy" id="115553"/>
    <lineage>
        <taxon>Bacteria</taxon>
        <taxon>Pseudomonadati</taxon>
        <taxon>Pseudomonadota</taxon>
        <taxon>Gammaproteobacteria</taxon>
        <taxon>Oceanospirillales</taxon>
        <taxon>Halomonadaceae</taxon>
        <taxon>Vreelandella</taxon>
    </lineage>
</organism>
<dbReference type="KEGG" id="hsr:HSBAA_08450"/>
<accession>A0A455U416</accession>
<feature type="transmembrane region" description="Helical" evidence="1">
    <location>
        <begin position="12"/>
        <end position="35"/>
    </location>
</feature>
<name>A0A455U416_9GAMM</name>
<keyword evidence="1" id="KW-0472">Membrane</keyword>
<evidence type="ECO:0000313" key="3">
    <source>
        <dbReference type="Proteomes" id="UP000320231"/>
    </source>
</evidence>
<protein>
    <recommendedName>
        <fullName evidence="4">Glucans biosynthesis glucosyltransferase H</fullName>
    </recommendedName>
</protein>
<sequence length="162" mass="18633">MDKGSRHFGGPLKVLASMVLESLFSMLLAPVRMLFHTRFVLTSLMGWAVQWRSPSRENSDTTWGDAIRTHWSQTLLGAVWATGVYVMEPTFLWWLSPIVVALMLSIPVSALSSRVSLGRFCFQKRLFRIPEETQPPRVLRRMVNLLTRMNTAMSAPRLPKWW</sequence>
<gene>
    <name evidence="2" type="ORF">HSBAA_08450</name>
</gene>
<dbReference type="Proteomes" id="UP000320231">
    <property type="component" value="Chromosome"/>
</dbReference>
<feature type="transmembrane region" description="Helical" evidence="1">
    <location>
        <begin position="91"/>
        <end position="111"/>
    </location>
</feature>
<evidence type="ECO:0000256" key="1">
    <source>
        <dbReference type="SAM" id="Phobius"/>
    </source>
</evidence>
<dbReference type="AlphaFoldDB" id="A0A455U416"/>
<evidence type="ECO:0008006" key="4">
    <source>
        <dbReference type="Google" id="ProtNLM"/>
    </source>
</evidence>
<dbReference type="EMBL" id="AP019514">
    <property type="protein sequence ID" value="BBI59539.1"/>
    <property type="molecule type" value="Genomic_DNA"/>
</dbReference>
<keyword evidence="1" id="KW-0812">Transmembrane</keyword>